<keyword evidence="2" id="KW-1185">Reference proteome</keyword>
<name>A0A176YMR5_9BRAD</name>
<organism evidence="1 2">
    <name type="scientific">Bradyrhizobium neotropicale</name>
    <dbReference type="NCBI Taxonomy" id="1497615"/>
    <lineage>
        <taxon>Bacteria</taxon>
        <taxon>Pseudomonadati</taxon>
        <taxon>Pseudomonadota</taxon>
        <taxon>Alphaproteobacteria</taxon>
        <taxon>Hyphomicrobiales</taxon>
        <taxon>Nitrobacteraceae</taxon>
        <taxon>Bradyrhizobium</taxon>
    </lineage>
</organism>
<dbReference type="Proteomes" id="UP000077173">
    <property type="component" value="Unassembled WGS sequence"/>
</dbReference>
<gene>
    <name evidence="1" type="ORF">AXW67_29740</name>
</gene>
<comment type="caution">
    <text evidence="1">The sequence shown here is derived from an EMBL/GenBank/DDBJ whole genome shotgun (WGS) entry which is preliminary data.</text>
</comment>
<protein>
    <submittedName>
        <fullName evidence="1">Uncharacterized protein</fullName>
    </submittedName>
</protein>
<evidence type="ECO:0000313" key="1">
    <source>
        <dbReference type="EMBL" id="OAF07553.1"/>
    </source>
</evidence>
<dbReference type="EMBL" id="LSEF01000111">
    <property type="protein sequence ID" value="OAF07553.1"/>
    <property type="molecule type" value="Genomic_DNA"/>
</dbReference>
<accession>A0A176YMR5</accession>
<reference evidence="1 2" key="1">
    <citation type="submission" date="2016-02" db="EMBL/GenBank/DDBJ databases">
        <title>Draft genome sequence of the strain BR 10247T Bradyrhizobium neotropicale isolated from nodules of Centrolobium paraense.</title>
        <authorList>
            <person name="Simoes-Araujo J.L."/>
            <person name="Barauna A.C."/>
            <person name="Silva K."/>
            <person name="Zilli J.E."/>
        </authorList>
    </citation>
    <scope>NUCLEOTIDE SEQUENCE [LARGE SCALE GENOMIC DNA]</scope>
    <source>
        <strain evidence="1 2">BR 10247</strain>
    </source>
</reference>
<evidence type="ECO:0000313" key="2">
    <source>
        <dbReference type="Proteomes" id="UP000077173"/>
    </source>
</evidence>
<dbReference type="AlphaFoldDB" id="A0A176YMR5"/>
<sequence length="75" mass="7871">MRANAAALKAMHINEVVGERLDTVFSDAIDPDGAVLDLHFIGDVPQPVLIYAKILGDAIDCGDVMDLIDVGGHAA</sequence>
<proteinExistence type="predicted"/>